<dbReference type="Proteomes" id="UP001152561">
    <property type="component" value="Unassembled WGS sequence"/>
</dbReference>
<feature type="region of interest" description="Disordered" evidence="20">
    <location>
        <begin position="946"/>
        <end position="974"/>
    </location>
</feature>
<gene>
    <name evidence="23" type="ORF">K7X08_037918</name>
</gene>
<evidence type="ECO:0000256" key="2">
    <source>
        <dbReference type="ARBA" id="ARBA00008684"/>
    </source>
</evidence>
<evidence type="ECO:0000256" key="3">
    <source>
        <dbReference type="ARBA" id="ARBA00012513"/>
    </source>
</evidence>
<keyword evidence="4" id="KW-0723">Serine/threonine-protein kinase</keyword>
<dbReference type="InterPro" id="IPR001611">
    <property type="entry name" value="Leu-rich_rpt"/>
</dbReference>
<dbReference type="SUPFAM" id="SSF52058">
    <property type="entry name" value="L domain-like"/>
    <property type="match status" value="1"/>
</dbReference>
<evidence type="ECO:0000313" key="23">
    <source>
        <dbReference type="EMBL" id="KAJ8570946.1"/>
    </source>
</evidence>
<dbReference type="InterPro" id="IPR000719">
    <property type="entry name" value="Prot_kinase_dom"/>
</dbReference>
<dbReference type="Gene3D" id="1.10.510.10">
    <property type="entry name" value="Transferase(Phosphotransferase) domain 1"/>
    <property type="match status" value="1"/>
</dbReference>
<dbReference type="InterPro" id="IPR011009">
    <property type="entry name" value="Kinase-like_dom_sf"/>
</dbReference>
<dbReference type="Pfam" id="PF00560">
    <property type="entry name" value="LRR_1"/>
    <property type="match status" value="4"/>
</dbReference>
<dbReference type="SMART" id="SM00220">
    <property type="entry name" value="S_TKc"/>
    <property type="match status" value="1"/>
</dbReference>
<evidence type="ECO:0000256" key="13">
    <source>
        <dbReference type="ARBA" id="ARBA00022989"/>
    </source>
</evidence>
<keyword evidence="6" id="KW-0808">Transferase</keyword>
<keyword evidence="7 21" id="KW-0812">Transmembrane</keyword>
<evidence type="ECO:0000256" key="20">
    <source>
        <dbReference type="SAM" id="MobiDB-lite"/>
    </source>
</evidence>
<evidence type="ECO:0000256" key="9">
    <source>
        <dbReference type="ARBA" id="ARBA00022737"/>
    </source>
</evidence>
<accession>A0A9Q1N3B8</accession>
<evidence type="ECO:0000256" key="1">
    <source>
        <dbReference type="ARBA" id="ARBA00004479"/>
    </source>
</evidence>
<dbReference type="EMBL" id="JAJAGQ010000002">
    <property type="protein sequence ID" value="KAJ8570946.1"/>
    <property type="molecule type" value="Genomic_DNA"/>
</dbReference>
<dbReference type="PROSITE" id="PS50011">
    <property type="entry name" value="PROTEIN_KINASE_DOM"/>
    <property type="match status" value="1"/>
</dbReference>
<evidence type="ECO:0000256" key="15">
    <source>
        <dbReference type="ARBA" id="ARBA00023170"/>
    </source>
</evidence>
<dbReference type="FunFam" id="1.10.510.10:FF:000453">
    <property type="entry name" value="LRR receptor-like serine/threonine-protein kinase HSL2"/>
    <property type="match status" value="1"/>
</dbReference>
<dbReference type="PANTHER" id="PTHR45974:SF107">
    <property type="entry name" value="ATP BINDING PROTEIN"/>
    <property type="match status" value="1"/>
</dbReference>
<keyword evidence="15" id="KW-0675">Receptor</keyword>
<evidence type="ECO:0000256" key="17">
    <source>
        <dbReference type="ARBA" id="ARBA00047899"/>
    </source>
</evidence>
<comment type="subcellular location">
    <subcellularLocation>
        <location evidence="1">Membrane</location>
        <topology evidence="1">Single-pass type I membrane protein</topology>
    </subcellularLocation>
</comment>
<evidence type="ECO:0000256" key="21">
    <source>
        <dbReference type="SAM" id="Phobius"/>
    </source>
</evidence>
<evidence type="ECO:0000256" key="19">
    <source>
        <dbReference type="PROSITE-ProRule" id="PRU10141"/>
    </source>
</evidence>
<dbReference type="GO" id="GO:0005524">
    <property type="term" value="F:ATP binding"/>
    <property type="evidence" value="ECO:0007669"/>
    <property type="project" value="UniProtKB-UniRule"/>
</dbReference>
<evidence type="ECO:0000256" key="10">
    <source>
        <dbReference type="ARBA" id="ARBA00022741"/>
    </source>
</evidence>
<dbReference type="InterPro" id="IPR001245">
    <property type="entry name" value="Ser-Thr/Tyr_kinase_cat_dom"/>
</dbReference>
<keyword evidence="24" id="KW-1185">Reference proteome</keyword>
<comment type="caution">
    <text evidence="23">The sequence shown here is derived from an EMBL/GenBank/DDBJ whole genome shotgun (WGS) entry which is preliminary data.</text>
</comment>
<evidence type="ECO:0000256" key="6">
    <source>
        <dbReference type="ARBA" id="ARBA00022679"/>
    </source>
</evidence>
<keyword evidence="10 19" id="KW-0547">Nucleotide-binding</keyword>
<keyword evidence="12 19" id="KW-0067">ATP-binding</keyword>
<dbReference type="SUPFAM" id="SSF56112">
    <property type="entry name" value="Protein kinase-like (PK-like)"/>
    <property type="match status" value="1"/>
</dbReference>
<evidence type="ECO:0000256" key="5">
    <source>
        <dbReference type="ARBA" id="ARBA00022614"/>
    </source>
</evidence>
<dbReference type="InterPro" id="IPR032675">
    <property type="entry name" value="LRR_dom_sf"/>
</dbReference>
<evidence type="ECO:0000256" key="8">
    <source>
        <dbReference type="ARBA" id="ARBA00022729"/>
    </source>
</evidence>
<comment type="similarity">
    <text evidence="2">Belongs to the protein kinase superfamily. Ser/Thr protein kinase family.</text>
</comment>
<evidence type="ECO:0000256" key="14">
    <source>
        <dbReference type="ARBA" id="ARBA00023136"/>
    </source>
</evidence>
<dbReference type="FunFam" id="3.80.10.10:FF:000387">
    <property type="entry name" value="Probable LRR receptor-like serine/threonine-protein kinase At1g06840"/>
    <property type="match status" value="1"/>
</dbReference>
<keyword evidence="13 21" id="KW-1133">Transmembrane helix</keyword>
<dbReference type="FunFam" id="3.30.200.20:FF:000328">
    <property type="entry name" value="Leucine-rich repeat protein kinase family protein"/>
    <property type="match status" value="1"/>
</dbReference>
<evidence type="ECO:0000256" key="12">
    <source>
        <dbReference type="ARBA" id="ARBA00022840"/>
    </source>
</evidence>
<dbReference type="GO" id="GO:0016020">
    <property type="term" value="C:membrane"/>
    <property type="evidence" value="ECO:0007669"/>
    <property type="project" value="UniProtKB-SubCell"/>
</dbReference>
<keyword evidence="14 21" id="KW-0472">Membrane</keyword>
<reference evidence="24" key="1">
    <citation type="journal article" date="2023" name="Proc. Natl. Acad. Sci. U.S.A.">
        <title>Genomic and structural basis for evolution of tropane alkaloid biosynthesis.</title>
        <authorList>
            <person name="Wanga Y.-J."/>
            <person name="Taina T."/>
            <person name="Yua J.-Y."/>
            <person name="Lia J."/>
            <person name="Xua B."/>
            <person name="Chenc J."/>
            <person name="D'Auriad J.C."/>
            <person name="Huanga J.-P."/>
            <person name="Huanga S.-X."/>
        </authorList>
    </citation>
    <scope>NUCLEOTIDE SEQUENCE [LARGE SCALE GENOMIC DNA]</scope>
    <source>
        <strain evidence="24">cv. KIB-2019</strain>
    </source>
</reference>
<comment type="catalytic activity">
    <reaction evidence="17">
        <text>L-threonyl-[protein] + ATP = O-phospho-L-threonyl-[protein] + ADP + H(+)</text>
        <dbReference type="Rhea" id="RHEA:46608"/>
        <dbReference type="Rhea" id="RHEA-COMP:11060"/>
        <dbReference type="Rhea" id="RHEA-COMP:11605"/>
        <dbReference type="ChEBI" id="CHEBI:15378"/>
        <dbReference type="ChEBI" id="CHEBI:30013"/>
        <dbReference type="ChEBI" id="CHEBI:30616"/>
        <dbReference type="ChEBI" id="CHEBI:61977"/>
        <dbReference type="ChEBI" id="CHEBI:456216"/>
        <dbReference type="EC" id="2.7.11.1"/>
    </reaction>
</comment>
<dbReference type="EC" id="2.7.11.1" evidence="3"/>
<feature type="transmembrane region" description="Helical" evidence="21">
    <location>
        <begin position="602"/>
        <end position="624"/>
    </location>
</feature>
<dbReference type="GO" id="GO:0050832">
    <property type="term" value="P:defense response to fungus"/>
    <property type="evidence" value="ECO:0007669"/>
    <property type="project" value="UniProtKB-ARBA"/>
</dbReference>
<dbReference type="CDD" id="cd14066">
    <property type="entry name" value="STKc_IRAK"/>
    <property type="match status" value="1"/>
</dbReference>
<dbReference type="OrthoDB" id="2020077at2759"/>
<dbReference type="PANTHER" id="PTHR45974">
    <property type="entry name" value="RECEPTOR-LIKE PROTEIN 55"/>
    <property type="match status" value="1"/>
</dbReference>
<feature type="domain" description="Protein kinase" evidence="22">
    <location>
        <begin position="666"/>
        <end position="942"/>
    </location>
</feature>
<organism evidence="23 24">
    <name type="scientific">Anisodus acutangulus</name>
    <dbReference type="NCBI Taxonomy" id="402998"/>
    <lineage>
        <taxon>Eukaryota</taxon>
        <taxon>Viridiplantae</taxon>
        <taxon>Streptophyta</taxon>
        <taxon>Embryophyta</taxon>
        <taxon>Tracheophyta</taxon>
        <taxon>Spermatophyta</taxon>
        <taxon>Magnoliopsida</taxon>
        <taxon>eudicotyledons</taxon>
        <taxon>Gunneridae</taxon>
        <taxon>Pentapetalae</taxon>
        <taxon>asterids</taxon>
        <taxon>lamiids</taxon>
        <taxon>Solanales</taxon>
        <taxon>Solanaceae</taxon>
        <taxon>Solanoideae</taxon>
        <taxon>Hyoscyameae</taxon>
        <taxon>Anisodus</taxon>
    </lineage>
</organism>
<evidence type="ECO:0000259" key="22">
    <source>
        <dbReference type="PROSITE" id="PS50011"/>
    </source>
</evidence>
<evidence type="ECO:0000256" key="18">
    <source>
        <dbReference type="ARBA" id="ARBA00048679"/>
    </source>
</evidence>
<dbReference type="InterPro" id="IPR008271">
    <property type="entry name" value="Ser/Thr_kinase_AS"/>
</dbReference>
<keyword evidence="11" id="KW-0418">Kinase</keyword>
<sequence>MFGLSTPSTKLALISSFYGILYNYYVCEHLTPLLEFLDEKKTQQGLKMEGVRYSGYVFTTAIYCFMVLTVAQIADPSEVSALASIKNGLIDNMGYLKDWEKGDPCTSNWTGVFCFQKVGAEGYLHVRELRMMGMNLSGSLTPELGQLSHLHFLNFMWNGLTGSIPEEIGNIKTLKLLLLTGNQLSGSLSDQLGYLPNLRIFQIDENQISGRIPKSFSNLNSVQHIHFNNNSLSGQIPPELSNLSTLLHLLVDNNNLSGYLPPELSALPHLRIIQLDNNNFSRAEIPASYGNMSSLVKLSLRNCKLRGSIPDLSRVQSLRYLDLSWNQLSGSIPQNKLSNNMTTIILSHNRLDGSIPKSFSYLPLLQKLSVENNLLNGSFSTDIWQNKSTSTSALMIDLRNNSLSDILGTLEPPLNVTLRLQGNPVCSKENVGNIVKFCGFEAGAENKMRNSTNVNGACPINACPKDNYYEYVPTSPVPCSCASPLRVGWRLKSPSFSYFDPYMHQFEQYMTHDLHLDFYQMLIESSSWEEGPRLRMQLKLFPAVGVSTFNKSEVIRISEILQFWEISVVDLFGPYELLDFTLLGPYSDLNPDIQPKHKSKGALVAGVVAVSFASIFATIVVVLIKRRHAKYRSILSRKRLSSRLSIKMDGIRSFTVREMALATNTFDSSNQVGEGGYGTVFKGILADKTIVAIKRAKEGSLQGQKEFLTEISLLSRVHHRNLVSLLGYCDEEGDQMLVYEFMCNGTLRDWLSVKCKESLKFGTRLQIALGAAKGILYLHTEANPPIFHRDIKASNILLDSKMTAKVADFGLSRLAPVQDDEGVLPNHVSTIVKGTPGYLDPEYFLTRKLTDKSDVYSLGVVFLEILTGMRPISHGKNIVREVNFAHESEKMHSVMDSTMGPYPSECMEKFAALALKCCEDKPEDRPSMLDVVRELETIQSILNMMPDTEADSVDSKAKFNEPKSSSSFSDSTSRDAFLSSNVSRCYSMSTLSLTMPR</sequence>
<dbReference type="Gene3D" id="3.30.200.20">
    <property type="entry name" value="Phosphorylase Kinase, domain 1"/>
    <property type="match status" value="1"/>
</dbReference>
<keyword evidence="8" id="KW-0732">Signal</keyword>
<evidence type="ECO:0000256" key="11">
    <source>
        <dbReference type="ARBA" id="ARBA00022777"/>
    </source>
</evidence>
<evidence type="ECO:0000256" key="7">
    <source>
        <dbReference type="ARBA" id="ARBA00022692"/>
    </source>
</evidence>
<name>A0A9Q1N3B8_9SOLA</name>
<dbReference type="Pfam" id="PF08263">
    <property type="entry name" value="LRRNT_2"/>
    <property type="match status" value="1"/>
</dbReference>
<dbReference type="AlphaFoldDB" id="A0A9Q1N3B8"/>
<dbReference type="PROSITE" id="PS00107">
    <property type="entry name" value="PROTEIN_KINASE_ATP"/>
    <property type="match status" value="1"/>
</dbReference>
<keyword evidence="9" id="KW-0677">Repeat</keyword>
<feature type="binding site" evidence="19">
    <location>
        <position position="694"/>
    </location>
    <ligand>
        <name>ATP</name>
        <dbReference type="ChEBI" id="CHEBI:30616"/>
    </ligand>
</feature>
<evidence type="ECO:0000313" key="24">
    <source>
        <dbReference type="Proteomes" id="UP001152561"/>
    </source>
</evidence>
<evidence type="ECO:0000256" key="4">
    <source>
        <dbReference type="ARBA" id="ARBA00022527"/>
    </source>
</evidence>
<keyword evidence="5" id="KW-0433">Leucine-rich repeat</keyword>
<evidence type="ECO:0000256" key="16">
    <source>
        <dbReference type="ARBA" id="ARBA00023180"/>
    </source>
</evidence>
<dbReference type="Gene3D" id="3.80.10.10">
    <property type="entry name" value="Ribonuclease Inhibitor"/>
    <property type="match status" value="3"/>
</dbReference>
<protein>
    <recommendedName>
        <fullName evidence="3">non-specific serine/threonine protein kinase</fullName>
        <ecNumber evidence="3">2.7.11.1</ecNumber>
    </recommendedName>
</protein>
<dbReference type="PROSITE" id="PS00108">
    <property type="entry name" value="PROTEIN_KINASE_ST"/>
    <property type="match status" value="1"/>
</dbReference>
<dbReference type="InterPro" id="IPR013210">
    <property type="entry name" value="LRR_N_plant-typ"/>
</dbReference>
<keyword evidence="16" id="KW-0325">Glycoprotein</keyword>
<dbReference type="GO" id="GO:0004674">
    <property type="term" value="F:protein serine/threonine kinase activity"/>
    <property type="evidence" value="ECO:0007669"/>
    <property type="project" value="UniProtKB-KW"/>
</dbReference>
<dbReference type="InterPro" id="IPR017441">
    <property type="entry name" value="Protein_kinase_ATP_BS"/>
</dbReference>
<proteinExistence type="inferred from homology"/>
<dbReference type="Pfam" id="PF07714">
    <property type="entry name" value="PK_Tyr_Ser-Thr"/>
    <property type="match status" value="1"/>
</dbReference>
<comment type="catalytic activity">
    <reaction evidence="18">
        <text>L-seryl-[protein] + ATP = O-phospho-L-seryl-[protein] + ADP + H(+)</text>
        <dbReference type="Rhea" id="RHEA:17989"/>
        <dbReference type="Rhea" id="RHEA-COMP:9863"/>
        <dbReference type="Rhea" id="RHEA-COMP:11604"/>
        <dbReference type="ChEBI" id="CHEBI:15378"/>
        <dbReference type="ChEBI" id="CHEBI:29999"/>
        <dbReference type="ChEBI" id="CHEBI:30616"/>
        <dbReference type="ChEBI" id="CHEBI:83421"/>
        <dbReference type="ChEBI" id="CHEBI:456216"/>
        <dbReference type="EC" id="2.7.11.1"/>
    </reaction>
</comment>